<keyword evidence="2" id="KW-1185">Reference proteome</keyword>
<accession>A0A6A6TSE0</accession>
<reference evidence="1" key="1">
    <citation type="journal article" date="2020" name="Stud. Mycol.">
        <title>101 Dothideomycetes genomes: a test case for predicting lifestyles and emergence of pathogens.</title>
        <authorList>
            <person name="Haridas S."/>
            <person name="Albert R."/>
            <person name="Binder M."/>
            <person name="Bloem J."/>
            <person name="Labutti K."/>
            <person name="Salamov A."/>
            <person name="Andreopoulos B."/>
            <person name="Baker S."/>
            <person name="Barry K."/>
            <person name="Bills G."/>
            <person name="Bluhm B."/>
            <person name="Cannon C."/>
            <person name="Castanera R."/>
            <person name="Culley D."/>
            <person name="Daum C."/>
            <person name="Ezra D."/>
            <person name="Gonzalez J."/>
            <person name="Henrissat B."/>
            <person name="Kuo A."/>
            <person name="Liang C."/>
            <person name="Lipzen A."/>
            <person name="Lutzoni F."/>
            <person name="Magnuson J."/>
            <person name="Mondo S."/>
            <person name="Nolan M."/>
            <person name="Ohm R."/>
            <person name="Pangilinan J."/>
            <person name="Park H.-J."/>
            <person name="Ramirez L."/>
            <person name="Alfaro M."/>
            <person name="Sun H."/>
            <person name="Tritt A."/>
            <person name="Yoshinaga Y."/>
            <person name="Zwiers L.-H."/>
            <person name="Turgeon B."/>
            <person name="Goodwin S."/>
            <person name="Spatafora J."/>
            <person name="Crous P."/>
            <person name="Grigoriev I."/>
        </authorList>
    </citation>
    <scope>NUCLEOTIDE SEQUENCE</scope>
    <source>
        <strain evidence="1">CBS 122681</strain>
    </source>
</reference>
<protein>
    <submittedName>
        <fullName evidence="1">Uncharacterized protein</fullName>
    </submittedName>
</protein>
<sequence length="174" mass="18988">MHNGRDIKRDERLIDVRLKADSEVAPCPDQRKPLGSADSACLTVLKASYGWTLNMPFGMALAVACRAAQREAGRADLRRDEGANLSAGLLIRSLRGPISHQSIYSPACIVSLAPSVLQPSQARYRHIADRSLEHRGMYTLPSAGLVDICDYTTSVPRHSGLLPPPEPCMAKKKQ</sequence>
<proteinExistence type="predicted"/>
<evidence type="ECO:0000313" key="1">
    <source>
        <dbReference type="EMBL" id="KAF2662221.1"/>
    </source>
</evidence>
<name>A0A6A6TSE0_9PLEO</name>
<dbReference type="AlphaFoldDB" id="A0A6A6TSE0"/>
<organism evidence="1 2">
    <name type="scientific">Lophiostoma macrostomum CBS 122681</name>
    <dbReference type="NCBI Taxonomy" id="1314788"/>
    <lineage>
        <taxon>Eukaryota</taxon>
        <taxon>Fungi</taxon>
        <taxon>Dikarya</taxon>
        <taxon>Ascomycota</taxon>
        <taxon>Pezizomycotina</taxon>
        <taxon>Dothideomycetes</taxon>
        <taxon>Pleosporomycetidae</taxon>
        <taxon>Pleosporales</taxon>
        <taxon>Lophiostomataceae</taxon>
        <taxon>Lophiostoma</taxon>
    </lineage>
</organism>
<dbReference type="EMBL" id="MU004290">
    <property type="protein sequence ID" value="KAF2662221.1"/>
    <property type="molecule type" value="Genomic_DNA"/>
</dbReference>
<gene>
    <name evidence="1" type="ORF">K491DRAFT_283628</name>
</gene>
<dbReference type="Proteomes" id="UP000799324">
    <property type="component" value="Unassembled WGS sequence"/>
</dbReference>
<evidence type="ECO:0000313" key="2">
    <source>
        <dbReference type="Proteomes" id="UP000799324"/>
    </source>
</evidence>